<comment type="caution">
    <text evidence="2">The sequence shown here is derived from an EMBL/GenBank/DDBJ whole genome shotgun (WGS) entry which is preliminary data.</text>
</comment>
<accession>A0A645JDU7</accession>
<dbReference type="EMBL" id="VSSQ01138822">
    <property type="protein sequence ID" value="MPN61761.1"/>
    <property type="molecule type" value="Genomic_DNA"/>
</dbReference>
<dbReference type="Gene3D" id="3.40.50.970">
    <property type="match status" value="1"/>
</dbReference>
<dbReference type="GO" id="GO:0003824">
    <property type="term" value="F:catalytic activity"/>
    <property type="evidence" value="ECO:0007669"/>
    <property type="project" value="InterPro"/>
</dbReference>
<name>A0A645JDU7_9ZZZZ</name>
<reference evidence="2" key="1">
    <citation type="submission" date="2019-08" db="EMBL/GenBank/DDBJ databases">
        <authorList>
            <person name="Kucharzyk K."/>
            <person name="Murdoch R.W."/>
            <person name="Higgins S."/>
            <person name="Loffler F."/>
        </authorList>
    </citation>
    <scope>NUCLEOTIDE SEQUENCE</scope>
</reference>
<proteinExistence type="predicted"/>
<dbReference type="InterPro" id="IPR011766">
    <property type="entry name" value="TPP_enzyme_TPP-bd"/>
</dbReference>
<feature type="domain" description="Thiamine pyrophosphate enzyme TPP-binding" evidence="1">
    <location>
        <begin position="12"/>
        <end position="69"/>
    </location>
</feature>
<gene>
    <name evidence="2" type="ORF">SDC9_209503</name>
</gene>
<evidence type="ECO:0000259" key="1">
    <source>
        <dbReference type="Pfam" id="PF02775"/>
    </source>
</evidence>
<dbReference type="GO" id="GO:0030976">
    <property type="term" value="F:thiamine pyrophosphate binding"/>
    <property type="evidence" value="ECO:0007669"/>
    <property type="project" value="InterPro"/>
</dbReference>
<dbReference type="AlphaFoldDB" id="A0A645JDU7"/>
<sequence length="118" mass="13012">MKDPYRIGIANYGLGSSVAVAARSVGIAITGDYALLHSGMNALADVYEKGLPLLTIVLRNGRMGMTGGDIADVAKYIQWANPQTLDDMRILKEPVVRPKTFIFEARCPEDEKHETIRY</sequence>
<evidence type="ECO:0000313" key="2">
    <source>
        <dbReference type="EMBL" id="MPN61761.1"/>
    </source>
</evidence>
<dbReference type="Pfam" id="PF02775">
    <property type="entry name" value="TPP_enzyme_C"/>
    <property type="match status" value="1"/>
</dbReference>
<protein>
    <recommendedName>
        <fullName evidence="1">Thiamine pyrophosphate enzyme TPP-binding domain-containing protein</fullName>
    </recommendedName>
</protein>
<dbReference type="SUPFAM" id="SSF52518">
    <property type="entry name" value="Thiamin diphosphate-binding fold (THDP-binding)"/>
    <property type="match status" value="1"/>
</dbReference>
<dbReference type="InterPro" id="IPR029061">
    <property type="entry name" value="THDP-binding"/>
</dbReference>
<organism evidence="2">
    <name type="scientific">bioreactor metagenome</name>
    <dbReference type="NCBI Taxonomy" id="1076179"/>
    <lineage>
        <taxon>unclassified sequences</taxon>
        <taxon>metagenomes</taxon>
        <taxon>ecological metagenomes</taxon>
    </lineage>
</organism>